<dbReference type="Gene3D" id="3.40.50.2000">
    <property type="entry name" value="Glycogen Phosphorylase B"/>
    <property type="match status" value="3"/>
</dbReference>
<feature type="region of interest" description="Disordered" evidence="4">
    <location>
        <begin position="185"/>
        <end position="272"/>
    </location>
</feature>
<dbReference type="OMA" id="CMELCKH"/>
<dbReference type="InParanoid" id="A0A5E4ENB5"/>
<dbReference type="GO" id="GO:0035251">
    <property type="term" value="F:UDP-glucosyltransferase activity"/>
    <property type="evidence" value="ECO:0007669"/>
    <property type="project" value="TreeGrafter"/>
</dbReference>
<name>A0A5E4ENB5_PRUDU</name>
<evidence type="ECO:0000256" key="2">
    <source>
        <dbReference type="ARBA" id="ARBA00022676"/>
    </source>
</evidence>
<sequence length="549" mass="59205">MANEIWIVPFFGQGHLFPLMELCKQLASRNFKAVFVISSNLSSSVPSSLRQFPLVQIAEIPDEIPPPSSSGSSPLPQPSSGPPRPHHDHHNQMGVGLEKLLSTRSDNPDSATPICAVLDVMVGWNAEIFKKFGIPTVAFFTSGACSAAMEYAMWKAQPLDIKSGETRLLPGLPEEMALTLSDLKQHSREPPPPIHGGSPPPGAGAGFPPPGPPLSGHSDGPPLSLGGNFPPHGLPPPLGPGADFPPPDPPFGGPGQQRRGPPKPGGRPPWVDEADRSIALMINTCDDLERPFIEYLAKQIGKPVWGVGPLLPEQYWKSDGSVLRDGKLRTSNRRSNISEDEVIEWLDSKSKGSVLYVSFGSEVGPTVEEFSILAEALEASNRPFIWVVQSGSGRPPGPPHAGSKAEEGYFPHGLAERVGKRGLIIHGWAPQLLILSHPSTGGFLSHCGWNSTVEAIGRGVPFLAWPIRGDQHHDAKLVVSFLKVGYRISDEISEKIKKDDIVKGIEMLMDDEDMKQRAVRLSAKFEHGFPTSSVAALDAFRDFVAQKAA</sequence>
<dbReference type="PANTHER" id="PTHR48047:SF131">
    <property type="entry name" value="GLYCOSYLTRANSFERASE"/>
    <property type="match status" value="1"/>
</dbReference>
<feature type="region of interest" description="Disordered" evidence="4">
    <location>
        <begin position="63"/>
        <end position="92"/>
    </location>
</feature>
<gene>
    <name evidence="5" type="ORF">ALMOND_2B019034</name>
</gene>
<dbReference type="EMBL" id="CABIKO010000023">
    <property type="protein sequence ID" value="VVA17225.1"/>
    <property type="molecule type" value="Genomic_DNA"/>
</dbReference>
<evidence type="ECO:0000313" key="6">
    <source>
        <dbReference type="Proteomes" id="UP000327085"/>
    </source>
</evidence>
<feature type="compositionally biased region" description="Pro residues" evidence="4">
    <location>
        <begin position="190"/>
        <end position="213"/>
    </location>
</feature>
<dbReference type="PANTHER" id="PTHR48047">
    <property type="entry name" value="GLYCOSYLTRANSFERASE"/>
    <property type="match status" value="1"/>
</dbReference>
<accession>A0A5E4ENB5</accession>
<dbReference type="AlphaFoldDB" id="A0A5E4ENB5"/>
<evidence type="ECO:0000256" key="3">
    <source>
        <dbReference type="ARBA" id="ARBA00022679"/>
    </source>
</evidence>
<evidence type="ECO:0000256" key="4">
    <source>
        <dbReference type="SAM" id="MobiDB-lite"/>
    </source>
</evidence>
<feature type="compositionally biased region" description="Low complexity" evidence="4">
    <location>
        <begin position="214"/>
        <end position="231"/>
    </location>
</feature>
<dbReference type="Proteomes" id="UP000327085">
    <property type="component" value="Chromosome 5"/>
</dbReference>
<comment type="similarity">
    <text evidence="1">Belongs to the UDP-glycosyltransferase family.</text>
</comment>
<proteinExistence type="inferred from homology"/>
<keyword evidence="2" id="KW-0328">Glycosyltransferase</keyword>
<reference evidence="6" key="1">
    <citation type="journal article" date="2020" name="Plant J.">
        <title>Transposons played a major role in the diversification between the closely related almond and peach genomes: results from the almond genome sequence.</title>
        <authorList>
            <person name="Alioto T."/>
            <person name="Alexiou K.G."/>
            <person name="Bardil A."/>
            <person name="Barteri F."/>
            <person name="Castanera R."/>
            <person name="Cruz F."/>
            <person name="Dhingra A."/>
            <person name="Duval H."/>
            <person name="Fernandez I Marti A."/>
            <person name="Frias L."/>
            <person name="Galan B."/>
            <person name="Garcia J.L."/>
            <person name="Howad W."/>
            <person name="Gomez-Garrido J."/>
            <person name="Gut M."/>
            <person name="Julca I."/>
            <person name="Morata J."/>
            <person name="Puigdomenech P."/>
            <person name="Ribeca P."/>
            <person name="Rubio Cabetas M.J."/>
            <person name="Vlasova A."/>
            <person name="Wirthensohn M."/>
            <person name="Garcia-Mas J."/>
            <person name="Gabaldon T."/>
            <person name="Casacuberta J.M."/>
            <person name="Arus P."/>
        </authorList>
    </citation>
    <scope>NUCLEOTIDE SEQUENCE [LARGE SCALE GENOMIC DNA]</scope>
    <source>
        <strain evidence="6">cv. Texas</strain>
    </source>
</reference>
<organism evidence="5 6">
    <name type="scientific">Prunus dulcis</name>
    <name type="common">Almond</name>
    <name type="synonym">Amygdalus dulcis</name>
    <dbReference type="NCBI Taxonomy" id="3755"/>
    <lineage>
        <taxon>Eukaryota</taxon>
        <taxon>Viridiplantae</taxon>
        <taxon>Streptophyta</taxon>
        <taxon>Embryophyta</taxon>
        <taxon>Tracheophyta</taxon>
        <taxon>Spermatophyta</taxon>
        <taxon>Magnoliopsida</taxon>
        <taxon>eudicotyledons</taxon>
        <taxon>Gunneridae</taxon>
        <taxon>Pentapetalae</taxon>
        <taxon>rosids</taxon>
        <taxon>fabids</taxon>
        <taxon>Rosales</taxon>
        <taxon>Rosaceae</taxon>
        <taxon>Amygdaloideae</taxon>
        <taxon>Amygdaleae</taxon>
        <taxon>Prunus</taxon>
    </lineage>
</organism>
<evidence type="ECO:0000313" key="5">
    <source>
        <dbReference type="EMBL" id="VVA17225.1"/>
    </source>
</evidence>
<keyword evidence="3 5" id="KW-0808">Transferase</keyword>
<feature type="compositionally biased region" description="Pro residues" evidence="4">
    <location>
        <begin position="232"/>
        <end position="252"/>
    </location>
</feature>
<protein>
    <submittedName>
        <fullName evidence="5">PREDICTED: UDP-glycosyltransferase</fullName>
    </submittedName>
</protein>
<dbReference type="FunFam" id="3.40.50.2000:FF:000060">
    <property type="entry name" value="Glycosyltransferase"/>
    <property type="match status" value="1"/>
</dbReference>
<dbReference type="Pfam" id="PF00201">
    <property type="entry name" value="UDPGT"/>
    <property type="match status" value="1"/>
</dbReference>
<dbReference type="Gramene" id="VVA17225">
    <property type="protein sequence ID" value="VVA17225"/>
    <property type="gene ID" value="Prudul26B019034"/>
</dbReference>
<evidence type="ECO:0000256" key="1">
    <source>
        <dbReference type="ARBA" id="ARBA00009995"/>
    </source>
</evidence>
<dbReference type="CDD" id="cd03784">
    <property type="entry name" value="GT1_Gtf-like"/>
    <property type="match status" value="1"/>
</dbReference>
<dbReference type="InterPro" id="IPR002213">
    <property type="entry name" value="UDP_glucos_trans"/>
</dbReference>
<dbReference type="SUPFAM" id="SSF53756">
    <property type="entry name" value="UDP-Glycosyltransferase/glycogen phosphorylase"/>
    <property type="match status" value="1"/>
</dbReference>